<dbReference type="InterPro" id="IPR018164">
    <property type="entry name" value="Ala-tRNA-synth_IIc_N"/>
</dbReference>
<keyword evidence="12" id="KW-0175">Coiled coil</keyword>
<dbReference type="GO" id="GO:0005524">
    <property type="term" value="F:ATP binding"/>
    <property type="evidence" value="ECO:0007669"/>
    <property type="project" value="UniProtKB-UniRule"/>
</dbReference>
<evidence type="ECO:0000256" key="10">
    <source>
        <dbReference type="ARBA" id="ARBA00023146"/>
    </source>
</evidence>
<feature type="binding site" evidence="11">
    <location>
        <position position="756"/>
    </location>
    <ligand>
        <name>Zn(2+)</name>
        <dbReference type="ChEBI" id="CHEBI:29105"/>
    </ligand>
</feature>
<dbReference type="GO" id="GO:0008270">
    <property type="term" value="F:zinc ion binding"/>
    <property type="evidence" value="ECO:0007669"/>
    <property type="project" value="UniProtKB-UniRule"/>
</dbReference>
<dbReference type="GO" id="GO:0045892">
    <property type="term" value="P:negative regulation of DNA-templated transcription"/>
    <property type="evidence" value="ECO:0007669"/>
    <property type="project" value="TreeGrafter"/>
</dbReference>
<feature type="binding site" evidence="11">
    <location>
        <position position="760"/>
    </location>
    <ligand>
        <name>Zn(2+)</name>
        <dbReference type="ChEBI" id="CHEBI:29105"/>
    </ligand>
</feature>
<dbReference type="GO" id="GO:0005829">
    <property type="term" value="C:cytosol"/>
    <property type="evidence" value="ECO:0007669"/>
    <property type="project" value="TreeGrafter"/>
</dbReference>
<evidence type="ECO:0000256" key="12">
    <source>
        <dbReference type="SAM" id="Coils"/>
    </source>
</evidence>
<dbReference type="PROSITE" id="PS50860">
    <property type="entry name" value="AA_TRNA_LIGASE_II_ALA"/>
    <property type="match status" value="1"/>
</dbReference>
<dbReference type="Gene3D" id="3.30.930.10">
    <property type="entry name" value="Bira Bifunctional Protein, Domain 2"/>
    <property type="match status" value="1"/>
</dbReference>
<dbReference type="FunFam" id="3.30.980.10:FF:000004">
    <property type="entry name" value="Alanine--tRNA ligase, cytoplasmic"/>
    <property type="match status" value="1"/>
</dbReference>
<keyword evidence="8 11" id="KW-0694">RNA-binding</keyword>
<evidence type="ECO:0000256" key="5">
    <source>
        <dbReference type="ARBA" id="ARBA00022741"/>
    </source>
</evidence>
<dbReference type="Gene3D" id="3.30.980.10">
    <property type="entry name" value="Threonyl-trna Synthetase, Chain A, domain 2"/>
    <property type="match status" value="1"/>
</dbReference>
<dbReference type="InterPro" id="IPR018162">
    <property type="entry name" value="Ala-tRNA-ligase_IIc_anticod-bd"/>
</dbReference>
<dbReference type="NCBIfam" id="TIGR00344">
    <property type="entry name" value="alaS"/>
    <property type="match status" value="1"/>
</dbReference>
<dbReference type="PRINTS" id="PR00980">
    <property type="entry name" value="TRNASYNTHALA"/>
</dbReference>
<evidence type="ECO:0000256" key="4">
    <source>
        <dbReference type="ARBA" id="ARBA00022723"/>
    </source>
</evidence>
<keyword evidence="7 11" id="KW-0067">ATP-binding</keyword>
<dbReference type="Gene3D" id="3.30.54.20">
    <property type="match status" value="1"/>
</dbReference>
<dbReference type="InterPro" id="IPR012947">
    <property type="entry name" value="tRNA_SAD"/>
</dbReference>
<evidence type="ECO:0000313" key="14">
    <source>
        <dbReference type="EMBL" id="SEF55104.1"/>
    </source>
</evidence>
<dbReference type="GO" id="GO:0004813">
    <property type="term" value="F:alanine-tRNA ligase activity"/>
    <property type="evidence" value="ECO:0007669"/>
    <property type="project" value="UniProtKB-UniRule"/>
</dbReference>
<feature type="binding site" evidence="11">
    <location>
        <position position="652"/>
    </location>
    <ligand>
        <name>Zn(2+)</name>
        <dbReference type="ChEBI" id="CHEBI:29105"/>
    </ligand>
</feature>
<dbReference type="Pfam" id="PF07973">
    <property type="entry name" value="tRNA_SAD"/>
    <property type="match status" value="1"/>
</dbReference>
<dbReference type="GO" id="GO:0006419">
    <property type="term" value="P:alanyl-tRNA aminoacylation"/>
    <property type="evidence" value="ECO:0007669"/>
    <property type="project" value="UniProtKB-UniRule"/>
</dbReference>
<keyword evidence="10 11" id="KW-0030">Aminoacyl-tRNA synthetase</keyword>
<feature type="binding site" evidence="11">
    <location>
        <position position="656"/>
    </location>
    <ligand>
        <name>Zn(2+)</name>
        <dbReference type="ChEBI" id="CHEBI:29105"/>
    </ligand>
</feature>
<dbReference type="FunFam" id="3.10.310.40:FF:000001">
    <property type="entry name" value="Alanine--tRNA ligase"/>
    <property type="match status" value="1"/>
</dbReference>
<dbReference type="EMBL" id="FNVA01000001">
    <property type="protein sequence ID" value="SEF55104.1"/>
    <property type="molecule type" value="Genomic_DNA"/>
</dbReference>
<keyword evidence="11" id="KW-0963">Cytoplasm</keyword>
<evidence type="ECO:0000256" key="7">
    <source>
        <dbReference type="ARBA" id="ARBA00022840"/>
    </source>
</evidence>
<keyword evidence="4 11" id="KW-0479">Metal-binding</keyword>
<dbReference type="InterPro" id="IPR018163">
    <property type="entry name" value="Thr/Ala-tRNA-synth_IIc_edit"/>
</dbReference>
<evidence type="ECO:0000256" key="11">
    <source>
        <dbReference type="HAMAP-Rule" id="MF_00036"/>
    </source>
</evidence>
<comment type="catalytic activity">
    <reaction evidence="11">
        <text>tRNA(Ala) + L-alanine + ATP = L-alanyl-tRNA(Ala) + AMP + diphosphate</text>
        <dbReference type="Rhea" id="RHEA:12540"/>
        <dbReference type="Rhea" id="RHEA-COMP:9657"/>
        <dbReference type="Rhea" id="RHEA-COMP:9923"/>
        <dbReference type="ChEBI" id="CHEBI:30616"/>
        <dbReference type="ChEBI" id="CHEBI:33019"/>
        <dbReference type="ChEBI" id="CHEBI:57972"/>
        <dbReference type="ChEBI" id="CHEBI:78442"/>
        <dbReference type="ChEBI" id="CHEBI:78497"/>
        <dbReference type="ChEBI" id="CHEBI:456215"/>
        <dbReference type="EC" id="6.1.1.7"/>
    </reaction>
</comment>
<dbReference type="InterPro" id="IPR003156">
    <property type="entry name" value="DHHA1_dom"/>
</dbReference>
<dbReference type="PANTHER" id="PTHR11777">
    <property type="entry name" value="ALANYL-TRNA SYNTHETASE"/>
    <property type="match status" value="1"/>
</dbReference>
<keyword evidence="9 11" id="KW-0648">Protein biosynthesis</keyword>
<keyword evidence="5 11" id="KW-0547">Nucleotide-binding</keyword>
<dbReference type="SUPFAM" id="SSF50447">
    <property type="entry name" value="Translation proteins"/>
    <property type="match status" value="1"/>
</dbReference>
<dbReference type="SUPFAM" id="SSF55186">
    <property type="entry name" value="ThrRS/AlaRS common domain"/>
    <property type="match status" value="1"/>
</dbReference>
<dbReference type="SUPFAM" id="SSF55681">
    <property type="entry name" value="Class II aaRS and biotin synthetases"/>
    <property type="match status" value="1"/>
</dbReference>
<dbReference type="InterPro" id="IPR018165">
    <property type="entry name" value="Ala-tRNA-synth_IIc_core"/>
</dbReference>
<keyword evidence="6 11" id="KW-0862">Zinc</keyword>
<evidence type="ECO:0000256" key="6">
    <source>
        <dbReference type="ARBA" id="ARBA00022833"/>
    </source>
</evidence>
<dbReference type="GO" id="GO:0000049">
    <property type="term" value="F:tRNA binding"/>
    <property type="evidence" value="ECO:0007669"/>
    <property type="project" value="UniProtKB-KW"/>
</dbReference>
<protein>
    <recommendedName>
        <fullName evidence="11">Alanine--tRNA ligase</fullName>
        <ecNumber evidence="11">6.1.1.7</ecNumber>
    </recommendedName>
    <alternativeName>
        <fullName evidence="11">Alanyl-tRNA synthetase</fullName>
        <shortName evidence="11">AlaRS</shortName>
    </alternativeName>
</protein>
<dbReference type="Pfam" id="PF02272">
    <property type="entry name" value="DHHA1"/>
    <property type="match status" value="1"/>
</dbReference>
<sequence length="970" mass="105104">MRNLSGNQIREDFLRFFEGKGHRRVHSSSLVPANDPTLLFTNAGMNQFKDVFLGAETRAYSRATTSQKCVRAGGKHNDLENVGFTRRHHTFFEMLGNFSFGDYFKKDAIAYAWELLTSPDWFGIDKDKLYVTIFEGDAKVPRDNEAEAFWIAAGVPKERIFGMGAKDNFWQMGDTGPCGPCSEIYYDLGLVASENGEDVPFPQDEQRYMEIWNLVFMQFDRSTDGTLTPLPKPSIDTGMGLERVSAVLQGKLSNYESDLFTPLIAAAARLTGFEGGELASERVSELALSDEKGAASLRIIADHARCSTFLISDGVLPANEGRGYVLRKIMRRAIRHGRLLGQEQPFLYKMVEAVRDEMRAAYPELKESAERVAKVVLAEEQQFARVMARGSIELNVALYNVMSRAVSQAYREKNSLYRQAYLKYYMSLDEIEAPTFERVLDDDWKQEQEHPDFELTAAMYAPIANYMQLAQLDGKKAFSLYETYGLPKDFISDASRDARIDFDEDGFEAAKEEEQQRARASWKGGSQKTAAPVYRELAQTDFLGYTALKVEGAKVLALVKDGVGVPSLAPGETGEVVLDTTSFYADSGGQVGDVGWLYADNHGTLVAEVSGCRKPVQGVFAHSVTAKETIAVGDVVDTVVNGEVRSATMRNHTATHLLHAALRQTLGTHVKQAGSLNDRSRLRFDFSHFAGVAEEELQEIEDIVNAQVLANSKVETLVDVPIDVAVHELGAMALFGEKYGDKVRVVKIGDFSTELCGGTHIGATGEIGLIKLVGEGAVASGVRRVEAVTGTGSLGLFRRDADVAKVAASFIGAGDASAEALRARVNAQEEEMKKLRRELDQMRAKSASAATANAAESAIEVKGVKVIALRVDALDKAQMRNLVDELRGKLGSGVVVLGAATDEGKVSLIAGVTKDLTGKVQAGKIVSALAAKVGGKGGGRPDLAEAGGSDVAALDGALAGAAEVVGGLLG</sequence>
<feature type="coiled-coil region" evidence="12">
    <location>
        <begin position="818"/>
        <end position="852"/>
    </location>
</feature>
<comment type="function">
    <text evidence="11">Catalyzes the attachment of alanine to tRNA(Ala) in a two-step reaction: alanine is first activated by ATP to form Ala-AMP and then transferred to the acceptor end of tRNA(Ala). Also edits incorrectly charged Ser-tRNA(Ala) and Gly-tRNA(Ala) via its editing domain.</text>
</comment>
<dbReference type="InterPro" id="IPR050058">
    <property type="entry name" value="Ala-tRNA_ligase"/>
</dbReference>
<gene>
    <name evidence="11" type="primary">alaS</name>
    <name evidence="14" type="ORF">SAMN05421819_0389</name>
</gene>
<name>A0A1H5SXB2_9BACT</name>
<evidence type="ECO:0000256" key="2">
    <source>
        <dbReference type="ARBA" id="ARBA00022555"/>
    </source>
</evidence>
<keyword evidence="15" id="KW-1185">Reference proteome</keyword>
<dbReference type="AlphaFoldDB" id="A0A1H5SXB2"/>
<dbReference type="PANTHER" id="PTHR11777:SF9">
    <property type="entry name" value="ALANINE--TRNA LIGASE, CYTOPLASMIC"/>
    <property type="match status" value="1"/>
</dbReference>
<evidence type="ECO:0000256" key="9">
    <source>
        <dbReference type="ARBA" id="ARBA00022917"/>
    </source>
</evidence>
<dbReference type="Gene3D" id="3.10.310.40">
    <property type="match status" value="1"/>
</dbReference>
<keyword evidence="3 11" id="KW-0436">Ligase</keyword>
<dbReference type="InterPro" id="IPR045864">
    <property type="entry name" value="aa-tRNA-synth_II/BPL/LPL"/>
</dbReference>
<dbReference type="RefSeq" id="WP_103931331.1">
    <property type="nucleotide sequence ID" value="NZ_FNVA01000001.1"/>
</dbReference>
<comment type="subcellular location">
    <subcellularLocation>
        <location evidence="11">Cytoplasm</location>
    </subcellularLocation>
</comment>
<keyword evidence="2 11" id="KW-0820">tRNA-binding</keyword>
<dbReference type="FunFam" id="3.30.54.20:FF:000001">
    <property type="entry name" value="Alanine--tRNA ligase"/>
    <property type="match status" value="1"/>
</dbReference>
<dbReference type="CDD" id="cd00673">
    <property type="entry name" value="AlaRS_core"/>
    <property type="match status" value="1"/>
</dbReference>
<dbReference type="SUPFAM" id="SSF101353">
    <property type="entry name" value="Putative anticodon-binding domain of alanyl-tRNA synthetase (AlaRS)"/>
    <property type="match status" value="1"/>
</dbReference>
<evidence type="ECO:0000313" key="15">
    <source>
        <dbReference type="Proteomes" id="UP000236728"/>
    </source>
</evidence>
<dbReference type="InterPro" id="IPR009000">
    <property type="entry name" value="Transl_B-barrel_sf"/>
</dbReference>
<reference evidence="14 15" key="1">
    <citation type="submission" date="2016-10" db="EMBL/GenBank/DDBJ databases">
        <authorList>
            <person name="de Groot N.N."/>
        </authorList>
    </citation>
    <scope>NUCLEOTIDE SEQUENCE [LARGE SCALE GENOMIC DNA]</scope>
    <source>
        <strain evidence="14 15">DSM 22489</strain>
    </source>
</reference>
<dbReference type="OrthoDB" id="9803884at2"/>
<evidence type="ECO:0000256" key="3">
    <source>
        <dbReference type="ARBA" id="ARBA00022598"/>
    </source>
</evidence>
<dbReference type="HAMAP" id="MF_00036_B">
    <property type="entry name" value="Ala_tRNA_synth_B"/>
    <property type="match status" value="1"/>
</dbReference>
<dbReference type="InterPro" id="IPR023033">
    <property type="entry name" value="Ala_tRNA_ligase_euk/bac"/>
</dbReference>
<dbReference type="EC" id="6.1.1.7" evidence="11"/>
<dbReference type="FunFam" id="3.30.930.10:FF:000004">
    <property type="entry name" value="Alanine--tRNA ligase"/>
    <property type="match status" value="1"/>
</dbReference>
<feature type="domain" description="Alanyl-transfer RNA synthetases family profile" evidence="13">
    <location>
        <begin position="4"/>
        <end position="799"/>
    </location>
</feature>
<dbReference type="Proteomes" id="UP000236728">
    <property type="component" value="Unassembled WGS sequence"/>
</dbReference>
<comment type="similarity">
    <text evidence="1 11">Belongs to the class-II aminoacyl-tRNA synthetase family.</text>
</comment>
<dbReference type="Pfam" id="PF01411">
    <property type="entry name" value="tRNA-synt_2c"/>
    <property type="match status" value="2"/>
</dbReference>
<accession>A0A1H5SXB2</accession>
<dbReference type="InterPro" id="IPR002318">
    <property type="entry name" value="Ala-tRNA-lgiase_IIc"/>
</dbReference>
<organism evidence="14 15">
    <name type="scientific">Bryocella elongata</name>
    <dbReference type="NCBI Taxonomy" id="863522"/>
    <lineage>
        <taxon>Bacteria</taxon>
        <taxon>Pseudomonadati</taxon>
        <taxon>Acidobacteriota</taxon>
        <taxon>Terriglobia</taxon>
        <taxon>Terriglobales</taxon>
        <taxon>Acidobacteriaceae</taxon>
        <taxon>Bryocella</taxon>
    </lineage>
</organism>
<proteinExistence type="inferred from homology"/>
<evidence type="ECO:0000256" key="1">
    <source>
        <dbReference type="ARBA" id="ARBA00008226"/>
    </source>
</evidence>
<comment type="cofactor">
    <cofactor evidence="11">
        <name>Zn(2+)</name>
        <dbReference type="ChEBI" id="CHEBI:29105"/>
    </cofactor>
    <text evidence="11">Binds 1 zinc ion per subunit.</text>
</comment>
<dbReference type="SMART" id="SM00863">
    <property type="entry name" value="tRNA_SAD"/>
    <property type="match status" value="1"/>
</dbReference>
<evidence type="ECO:0000259" key="13">
    <source>
        <dbReference type="PROSITE" id="PS50860"/>
    </source>
</evidence>
<dbReference type="GO" id="GO:0002161">
    <property type="term" value="F:aminoacyl-tRNA deacylase activity"/>
    <property type="evidence" value="ECO:0007669"/>
    <property type="project" value="TreeGrafter"/>
</dbReference>
<evidence type="ECO:0000256" key="8">
    <source>
        <dbReference type="ARBA" id="ARBA00022884"/>
    </source>
</evidence>
<comment type="domain">
    <text evidence="11">Consists of three domains; the N-terminal catalytic domain, the editing domain and the C-terminal C-Ala domain. The editing domain removes incorrectly charged amino acids, while the C-Ala domain, along with tRNA(Ala), serves as a bridge to cooperatively bring together the editing and aminoacylation centers thus stimulating deacylation of misacylated tRNAs.</text>
</comment>
<dbReference type="Gene3D" id="2.40.30.130">
    <property type="match status" value="1"/>
</dbReference>